<proteinExistence type="predicted"/>
<protein>
    <recommendedName>
        <fullName evidence="5">PPPDE domain-containing protein</fullName>
    </recommendedName>
</protein>
<organism evidence="3 4">
    <name type="scientific">Thanatephorus cucumeris (strain AG1-IB / isolate 7/3/14)</name>
    <name type="common">Lettuce bottom rot fungus</name>
    <name type="synonym">Rhizoctonia solani</name>
    <dbReference type="NCBI Taxonomy" id="1108050"/>
    <lineage>
        <taxon>Eukaryota</taxon>
        <taxon>Fungi</taxon>
        <taxon>Dikarya</taxon>
        <taxon>Basidiomycota</taxon>
        <taxon>Agaricomycotina</taxon>
        <taxon>Agaricomycetes</taxon>
        <taxon>Cantharellales</taxon>
        <taxon>Ceratobasidiaceae</taxon>
        <taxon>Rhizoctonia</taxon>
        <taxon>Rhizoctonia solani AG-1</taxon>
    </lineage>
</organism>
<reference evidence="3 4" key="1">
    <citation type="submission" date="2014-11" db="EMBL/GenBank/DDBJ databases">
        <authorList>
            <person name="Wibberg Daniel"/>
        </authorList>
    </citation>
    <scope>NUCLEOTIDE SEQUENCE [LARGE SCALE GENOMIC DNA]</scope>
    <source>
        <strain evidence="3">Rhizoctonia solani AG1-IB 7/3/14</strain>
    </source>
</reference>
<dbReference type="EMBL" id="LN679357">
    <property type="protein sequence ID" value="CEL56835.1"/>
    <property type="molecule type" value="Genomic_DNA"/>
</dbReference>
<feature type="compositionally biased region" description="Polar residues" evidence="1">
    <location>
        <begin position="323"/>
        <end position="355"/>
    </location>
</feature>
<evidence type="ECO:0000256" key="1">
    <source>
        <dbReference type="SAM" id="MobiDB-lite"/>
    </source>
</evidence>
<evidence type="ECO:0008006" key="5">
    <source>
        <dbReference type="Google" id="ProtNLM"/>
    </source>
</evidence>
<feature type="compositionally biased region" description="Polar residues" evidence="1">
    <location>
        <begin position="382"/>
        <end position="396"/>
    </location>
</feature>
<sequence length="903" mass="97512">MSLPAHIPLIPFLTLQSLLSSGTPHAWPLELFCAQVLDIPELSEAPVRVVWCHRQRVHEFILINCDVTTPAHDTVPLWLRIERHPDSQGVGVLLNKPKPAMDTVKASTDIEALRGQSESRDYFMFSPHDKPREVLKLKNVAEMCRYFTGHAGDYSLFGANCRWICYVLLECLRESRPCYGGTWLPSGTERPTADVRAAQLAKSHYLKDKHSACCGRQYMVYPNLGAQIARTGMSWSSIAIAKSGQSTDKRDSQHVLYRTPESVVPPPKSSVVTTNGGSNLGAGVDATGVVRQISSNNVPSSNATESSSRPNNTQPERLGDVSSIPTGANATQTQAPSAADNTPYSSQRQQHTTTPPIDHAASQPSRNTSMASHCLSCQCTSHSHTRGVASNPQNGHTFRPSIPEPRRSDALDLTSRLSSMDIGSEASISEVSYIRSAEGSIPVSRNPSKQCSSCVSHRSISAHPAASHNSTVPANTTCNSPGSVCSVYAARIHPETSRPTLQLSTNTGLPQRNSVASMTAQCSGYHGQCSARAEFYDNSPSPPIPRSTRIPTGVNPFDVPDQHHHHQLHSQLSCSNSALSTADAPTGCVTYQHGPSSSTNCTNCNSRDLTGAQGCHHARSHPLMGGHTGPSRPIARGPPSPHGRGRPYSTHEIPHTPTYQGSQQNHQAHALPNSRNTRDSYGISGDYLCGPSSPLPRNSGNTDNLHHFQVSHGHTPISPLPLDRNANMSGDHYRFAPPVADLYSIPEGAPQVGPNSLWGLMNEPTGASQPLEYNAQSALPNHVQSLHGSNLPLQGNFGHQHPQQSGVVFQESYMSNEAPMGLYSQLGQPARQWTQTVWADQGLGLPLRTDSPTPMEHSQTEGAYILAPGPTVATMPDHRDYMQPQDIIGDSVLGRMAPINPVV</sequence>
<dbReference type="STRING" id="1108050.A0A0B7FGQ9"/>
<keyword evidence="2" id="KW-0732">Signal</keyword>
<feature type="signal peptide" evidence="2">
    <location>
        <begin position="1"/>
        <end position="20"/>
    </location>
</feature>
<name>A0A0B7FGQ9_THACB</name>
<keyword evidence="4" id="KW-1185">Reference proteome</keyword>
<dbReference type="AlphaFoldDB" id="A0A0B7FGQ9"/>
<accession>A0A0B7FGQ9</accession>
<dbReference type="Proteomes" id="UP000059188">
    <property type="component" value="Unassembled WGS sequence"/>
</dbReference>
<feature type="region of interest" description="Disordered" evidence="1">
    <location>
        <begin position="382"/>
        <end position="408"/>
    </location>
</feature>
<feature type="chain" id="PRO_5002113957" description="PPPDE domain-containing protein" evidence="2">
    <location>
        <begin position="21"/>
        <end position="903"/>
    </location>
</feature>
<feature type="region of interest" description="Disordered" evidence="1">
    <location>
        <begin position="612"/>
        <end position="713"/>
    </location>
</feature>
<evidence type="ECO:0000256" key="2">
    <source>
        <dbReference type="SAM" id="SignalP"/>
    </source>
</evidence>
<evidence type="ECO:0000313" key="3">
    <source>
        <dbReference type="EMBL" id="CEL56835.1"/>
    </source>
</evidence>
<dbReference type="OrthoDB" id="3149314at2759"/>
<feature type="region of interest" description="Disordered" evidence="1">
    <location>
        <begin position="258"/>
        <end position="367"/>
    </location>
</feature>
<feature type="compositionally biased region" description="Polar residues" evidence="1">
    <location>
        <begin position="292"/>
        <end position="315"/>
    </location>
</feature>
<evidence type="ECO:0000313" key="4">
    <source>
        <dbReference type="Proteomes" id="UP000059188"/>
    </source>
</evidence>
<gene>
    <name evidence="3" type="ORF">RSOLAG1IB_12025</name>
</gene>
<feature type="compositionally biased region" description="Polar residues" evidence="1">
    <location>
        <begin position="657"/>
        <end position="667"/>
    </location>
</feature>